<dbReference type="Gene3D" id="1.10.1740.10">
    <property type="match status" value="1"/>
</dbReference>
<reference evidence="7" key="1">
    <citation type="submission" date="2020-08" db="EMBL/GenBank/DDBJ databases">
        <title>Sequencing the genomes of 1000 actinobacteria strains.</title>
        <authorList>
            <person name="Klenk H.-P."/>
        </authorList>
    </citation>
    <scope>NUCLEOTIDE SEQUENCE [LARGE SCALE GENOMIC DNA]</scope>
    <source>
        <strain evidence="7">DSM 27064</strain>
    </source>
</reference>
<evidence type="ECO:0000256" key="2">
    <source>
        <dbReference type="ARBA" id="ARBA00023015"/>
    </source>
</evidence>
<dbReference type="Proteomes" id="UP000571183">
    <property type="component" value="Unassembled WGS sequence"/>
</dbReference>
<dbReference type="PANTHER" id="PTHR43133">
    <property type="entry name" value="RNA POLYMERASE ECF-TYPE SIGMA FACTO"/>
    <property type="match status" value="1"/>
</dbReference>
<evidence type="ECO:0000256" key="4">
    <source>
        <dbReference type="ARBA" id="ARBA00023163"/>
    </source>
</evidence>
<dbReference type="EMBL" id="JACIFD010000006">
    <property type="protein sequence ID" value="MBB4071408.1"/>
    <property type="molecule type" value="Genomic_DNA"/>
</dbReference>
<evidence type="ECO:0000313" key="8">
    <source>
        <dbReference type="Proteomes" id="UP000571183"/>
    </source>
</evidence>
<feature type="domain" description="RNA polymerase sigma factor 70 region 4 type 2" evidence="6">
    <location>
        <begin position="89"/>
        <end position="141"/>
    </location>
</feature>
<dbReference type="GO" id="GO:0006352">
    <property type="term" value="P:DNA-templated transcription initiation"/>
    <property type="evidence" value="ECO:0007669"/>
    <property type="project" value="InterPro"/>
</dbReference>
<dbReference type="InterPro" id="IPR014284">
    <property type="entry name" value="RNA_pol_sigma-70_dom"/>
</dbReference>
<dbReference type="InterPro" id="IPR013249">
    <property type="entry name" value="RNA_pol_sigma70_r4_t2"/>
</dbReference>
<feature type="domain" description="RNA polymerase sigma-70 region 2" evidence="5">
    <location>
        <begin position="3"/>
        <end position="60"/>
    </location>
</feature>
<comment type="caution">
    <text evidence="7">The sequence shown here is derived from an EMBL/GenBank/DDBJ whole genome shotgun (WGS) entry which is preliminary data.</text>
</comment>
<keyword evidence="3" id="KW-0731">Sigma factor</keyword>
<dbReference type="Gene3D" id="1.10.10.10">
    <property type="entry name" value="Winged helix-like DNA-binding domain superfamily/Winged helix DNA-binding domain"/>
    <property type="match status" value="1"/>
</dbReference>
<dbReference type="InterPro" id="IPR013324">
    <property type="entry name" value="RNA_pol_sigma_r3/r4-like"/>
</dbReference>
<dbReference type="Pfam" id="PF08281">
    <property type="entry name" value="Sigma70_r4_2"/>
    <property type="match status" value="1"/>
</dbReference>
<dbReference type="SUPFAM" id="SSF88659">
    <property type="entry name" value="Sigma3 and sigma4 domains of RNA polymerase sigma factors"/>
    <property type="match status" value="1"/>
</dbReference>
<keyword evidence="2" id="KW-0805">Transcription regulation</keyword>
<keyword evidence="4" id="KW-0804">Transcription</keyword>
<dbReference type="CDD" id="cd06171">
    <property type="entry name" value="Sigma70_r4"/>
    <property type="match status" value="1"/>
</dbReference>
<name>A0A840DMX6_9MICO</name>
<protein>
    <submittedName>
        <fullName evidence="7">RNA polymerase sigma-70 factor (ECF subfamily)</fullName>
    </submittedName>
</protein>
<dbReference type="GO" id="GO:0003677">
    <property type="term" value="F:DNA binding"/>
    <property type="evidence" value="ECO:0007669"/>
    <property type="project" value="InterPro"/>
</dbReference>
<evidence type="ECO:0000313" key="7">
    <source>
        <dbReference type="EMBL" id="MBB4071408.1"/>
    </source>
</evidence>
<dbReference type="GO" id="GO:0016987">
    <property type="term" value="F:sigma factor activity"/>
    <property type="evidence" value="ECO:0007669"/>
    <property type="project" value="UniProtKB-KW"/>
</dbReference>
<keyword evidence="8" id="KW-1185">Reference proteome</keyword>
<dbReference type="InterPro" id="IPR039425">
    <property type="entry name" value="RNA_pol_sigma-70-like"/>
</dbReference>
<evidence type="ECO:0000256" key="1">
    <source>
        <dbReference type="ARBA" id="ARBA00010641"/>
    </source>
</evidence>
<comment type="similarity">
    <text evidence="1">Belongs to the sigma-70 factor family. ECF subfamily.</text>
</comment>
<dbReference type="PANTHER" id="PTHR43133:SF51">
    <property type="entry name" value="RNA POLYMERASE SIGMA FACTOR"/>
    <property type="match status" value="1"/>
</dbReference>
<evidence type="ECO:0000259" key="5">
    <source>
        <dbReference type="Pfam" id="PF04542"/>
    </source>
</evidence>
<dbReference type="SUPFAM" id="SSF88946">
    <property type="entry name" value="Sigma2 domain of RNA polymerase sigma factors"/>
    <property type="match status" value="1"/>
</dbReference>
<organism evidence="7 8">
    <name type="scientific">Canibacter oris</name>
    <dbReference type="NCBI Taxonomy" id="1365628"/>
    <lineage>
        <taxon>Bacteria</taxon>
        <taxon>Bacillati</taxon>
        <taxon>Actinomycetota</taxon>
        <taxon>Actinomycetes</taxon>
        <taxon>Micrococcales</taxon>
        <taxon>Microbacteriaceae</taxon>
        <taxon>Canibacter</taxon>
    </lineage>
</organism>
<evidence type="ECO:0000259" key="6">
    <source>
        <dbReference type="Pfam" id="PF08281"/>
    </source>
</evidence>
<dbReference type="InterPro" id="IPR007627">
    <property type="entry name" value="RNA_pol_sigma70_r2"/>
</dbReference>
<dbReference type="AlphaFoldDB" id="A0A840DMX6"/>
<dbReference type="Pfam" id="PF04542">
    <property type="entry name" value="Sigma70_r2"/>
    <property type="match status" value="1"/>
</dbReference>
<dbReference type="NCBIfam" id="TIGR02937">
    <property type="entry name" value="sigma70-ECF"/>
    <property type="match status" value="1"/>
</dbReference>
<proteinExistence type="inferred from homology"/>
<dbReference type="InterPro" id="IPR013325">
    <property type="entry name" value="RNA_pol_sigma_r2"/>
</dbReference>
<accession>A0A840DMX6</accession>
<evidence type="ECO:0000256" key="3">
    <source>
        <dbReference type="ARBA" id="ARBA00023082"/>
    </source>
</evidence>
<sequence length="149" mass="16522">MMISYALRITGSRADADDAVQEAFLVAWQKLDTLEDPRKAKSWLMRIVSHQAINVLRSHKHRGDQLGVDHAAAAHTDPAAQAEISGQMQALEGLLSQLPELQRQAWTLREIGGLSYQEIAEELQVPLSTVRGAIARSRQALVTGMEVWK</sequence>
<dbReference type="InterPro" id="IPR036388">
    <property type="entry name" value="WH-like_DNA-bd_sf"/>
</dbReference>
<gene>
    <name evidence="7" type="ORF">F5897_000712</name>
</gene>